<feature type="domain" description="Cytochrome c" evidence="10">
    <location>
        <begin position="116"/>
        <end position="231"/>
    </location>
</feature>
<organism evidence="11 12">
    <name type="scientific">Heterostelium pallidum (strain ATCC 26659 / Pp 5 / PN500)</name>
    <name type="common">Cellular slime mold</name>
    <name type="synonym">Polysphondylium pallidum</name>
    <dbReference type="NCBI Taxonomy" id="670386"/>
    <lineage>
        <taxon>Eukaryota</taxon>
        <taxon>Amoebozoa</taxon>
        <taxon>Evosea</taxon>
        <taxon>Eumycetozoa</taxon>
        <taxon>Dictyostelia</taxon>
        <taxon>Acytosteliales</taxon>
        <taxon>Acytosteliaceae</taxon>
        <taxon>Heterostelium</taxon>
    </lineage>
</organism>
<dbReference type="Pfam" id="PF02167">
    <property type="entry name" value="Cytochrom_C1"/>
    <property type="match status" value="1"/>
</dbReference>
<evidence type="ECO:0000256" key="4">
    <source>
        <dbReference type="ARBA" id="ARBA00022723"/>
    </source>
</evidence>
<evidence type="ECO:0000256" key="8">
    <source>
        <dbReference type="PIRSR" id="PIRSR602326-1"/>
    </source>
</evidence>
<evidence type="ECO:0000256" key="7">
    <source>
        <dbReference type="ARBA" id="ARBA00023136"/>
    </source>
</evidence>
<feature type="transmembrane region" description="Helical" evidence="9">
    <location>
        <begin position="317"/>
        <end position="333"/>
    </location>
</feature>
<dbReference type="STRING" id="670386.D3BR69"/>
<name>D3BR69_HETP5</name>
<dbReference type="PROSITE" id="PS51007">
    <property type="entry name" value="CYTC"/>
    <property type="match status" value="1"/>
</dbReference>
<feature type="binding site" description="covalent" evidence="8">
    <location>
        <position position="132"/>
    </location>
    <ligand>
        <name>heme c</name>
        <dbReference type="ChEBI" id="CHEBI:61717"/>
    </ligand>
</feature>
<evidence type="ECO:0000313" key="11">
    <source>
        <dbReference type="EMBL" id="EFA75901.1"/>
    </source>
</evidence>
<dbReference type="Proteomes" id="UP000001396">
    <property type="component" value="Unassembled WGS sequence"/>
</dbReference>
<dbReference type="SUPFAM" id="SSF46626">
    <property type="entry name" value="Cytochrome c"/>
    <property type="match status" value="1"/>
</dbReference>
<protein>
    <submittedName>
        <fullName evidence="11">Cytochrome c1</fullName>
    </submittedName>
</protein>
<reference evidence="11 12" key="1">
    <citation type="journal article" date="2011" name="Genome Res.">
        <title>Phylogeny-wide analysis of social amoeba genomes highlights ancient origins for complex intercellular communication.</title>
        <authorList>
            <person name="Heidel A.J."/>
            <person name="Lawal H.M."/>
            <person name="Felder M."/>
            <person name="Schilde C."/>
            <person name="Helps N.R."/>
            <person name="Tunggal B."/>
            <person name="Rivero F."/>
            <person name="John U."/>
            <person name="Schleicher M."/>
            <person name="Eichinger L."/>
            <person name="Platzer M."/>
            <person name="Noegel A.A."/>
            <person name="Schaap P."/>
            <person name="Gloeckner G."/>
        </authorList>
    </citation>
    <scope>NUCLEOTIDE SEQUENCE [LARGE SCALE GENOMIC DNA]</scope>
    <source>
        <strain evidence="12">ATCC 26659 / Pp 5 / PN500</strain>
    </source>
</reference>
<sequence length="335" mass="37539">MSRSITEQRYAVVVHYITSNTYLSTSFVVLDSIFNKLYSVDNQAYLIKMMFNHLRKNVESIDNNSIVITAKLIFGTATALTGASLATGSMFLSDDFAQPPEFPWNHRFPWQSFDHASIRRGHQVYTQVCSTCHSLDMISYRHLIDVAYTADEMKAYTAELTVMDGPDSEGDMFERKGAITDYHPKPYENQNAARFSNNGALPPDMSLVVKARGRHEDYVFSLLTTYVEPPSGVKITQGQYFNPYFPGTKIAMAPPLSEGQVEFDDGTEASVSQMAKDVSTFLAWASEPEHDDRKKLGIKIILGLSLIAVPIKEKTNLLLLVYAFCFLTTITTAKT</sequence>
<dbReference type="InterPro" id="IPR036909">
    <property type="entry name" value="Cyt_c-like_dom_sf"/>
</dbReference>
<dbReference type="AlphaFoldDB" id="D3BR69"/>
<evidence type="ECO:0000313" key="12">
    <source>
        <dbReference type="Proteomes" id="UP000001396"/>
    </source>
</evidence>
<evidence type="ECO:0000256" key="9">
    <source>
        <dbReference type="SAM" id="Phobius"/>
    </source>
</evidence>
<evidence type="ECO:0000256" key="2">
    <source>
        <dbReference type="ARBA" id="ARBA00022617"/>
    </source>
</evidence>
<dbReference type="Gene3D" id="1.10.760.10">
    <property type="entry name" value="Cytochrome c-like domain"/>
    <property type="match status" value="1"/>
</dbReference>
<comment type="subcellular location">
    <subcellularLocation>
        <location evidence="1">Membrane</location>
    </subcellularLocation>
</comment>
<gene>
    <name evidence="11" type="primary">cyc1</name>
    <name evidence="11" type="ORF">PPL_10473</name>
</gene>
<keyword evidence="6 8" id="KW-0408">Iron</keyword>
<dbReference type="EMBL" id="ADBJ01000050">
    <property type="protein sequence ID" value="EFA75901.1"/>
    <property type="molecule type" value="Genomic_DNA"/>
</dbReference>
<evidence type="ECO:0000256" key="6">
    <source>
        <dbReference type="ARBA" id="ARBA00023004"/>
    </source>
</evidence>
<comment type="cofactor">
    <cofactor evidence="8">
        <name>heme c</name>
        <dbReference type="ChEBI" id="CHEBI:61717"/>
    </cofactor>
    <text evidence="8">Binds 1 heme c group covalently per subunit.</text>
</comment>
<dbReference type="OMA" id="FMDLIDV"/>
<dbReference type="InterPro" id="IPR009056">
    <property type="entry name" value="Cyt_c-like_dom"/>
</dbReference>
<dbReference type="FunCoup" id="D3BR69">
    <property type="interactions" value="435"/>
</dbReference>
<feature type="binding site" description="covalent" evidence="8">
    <location>
        <position position="252"/>
    </location>
    <ligand>
        <name>heme c</name>
        <dbReference type="ChEBI" id="CHEBI:61717"/>
    </ligand>
</feature>
<dbReference type="InParanoid" id="D3BR69"/>
<dbReference type="GO" id="GO:0006122">
    <property type="term" value="P:mitochondrial electron transport, ubiquinol to cytochrome c"/>
    <property type="evidence" value="ECO:0007669"/>
    <property type="project" value="TreeGrafter"/>
</dbReference>
<dbReference type="GO" id="GO:0046872">
    <property type="term" value="F:metal ion binding"/>
    <property type="evidence" value="ECO:0007669"/>
    <property type="project" value="UniProtKB-KW"/>
</dbReference>
<dbReference type="GO" id="GO:0005739">
    <property type="term" value="C:mitochondrion"/>
    <property type="evidence" value="ECO:0007669"/>
    <property type="project" value="GOC"/>
</dbReference>
<dbReference type="GeneID" id="31365942"/>
<keyword evidence="12" id="KW-1185">Reference proteome</keyword>
<dbReference type="PANTHER" id="PTHR10266">
    <property type="entry name" value="CYTOCHROME C1"/>
    <property type="match status" value="1"/>
</dbReference>
<accession>D3BR69</accession>
<evidence type="ECO:0000256" key="5">
    <source>
        <dbReference type="ARBA" id="ARBA00022989"/>
    </source>
</evidence>
<dbReference type="RefSeq" id="XP_020428035.1">
    <property type="nucleotide sequence ID" value="XM_020581248.1"/>
</dbReference>
<dbReference type="GO" id="GO:0020037">
    <property type="term" value="F:heme binding"/>
    <property type="evidence" value="ECO:0007669"/>
    <property type="project" value="InterPro"/>
</dbReference>
<dbReference type="PRINTS" id="PR00603">
    <property type="entry name" value="CYTOCHROMEC1"/>
</dbReference>
<dbReference type="GO" id="GO:0009055">
    <property type="term" value="F:electron transfer activity"/>
    <property type="evidence" value="ECO:0007669"/>
    <property type="project" value="InterPro"/>
</dbReference>
<evidence type="ECO:0000259" key="10">
    <source>
        <dbReference type="PROSITE" id="PS51007"/>
    </source>
</evidence>
<dbReference type="FunFam" id="1.10.760.10:FF:000002">
    <property type="entry name" value="Cytochrome c1, heme protein"/>
    <property type="match status" value="1"/>
</dbReference>
<feature type="binding site" description="covalent" evidence="8">
    <location>
        <position position="129"/>
    </location>
    <ligand>
        <name>heme c</name>
        <dbReference type="ChEBI" id="CHEBI:61717"/>
    </ligand>
</feature>
<evidence type="ECO:0000256" key="3">
    <source>
        <dbReference type="ARBA" id="ARBA00022692"/>
    </source>
</evidence>
<dbReference type="GO" id="GO:0016020">
    <property type="term" value="C:membrane"/>
    <property type="evidence" value="ECO:0007669"/>
    <property type="project" value="UniProtKB-SubCell"/>
</dbReference>
<keyword evidence="3 9" id="KW-0812">Transmembrane</keyword>
<feature type="binding site" description="covalent" evidence="8">
    <location>
        <position position="133"/>
    </location>
    <ligand>
        <name>heme c</name>
        <dbReference type="ChEBI" id="CHEBI:61717"/>
    </ligand>
</feature>
<comment type="caution">
    <text evidence="11">The sequence shown here is derived from an EMBL/GenBank/DDBJ whole genome shotgun (WGS) entry which is preliminary data.</text>
</comment>
<keyword evidence="5 9" id="KW-1133">Transmembrane helix</keyword>
<keyword evidence="7 9" id="KW-0472">Membrane</keyword>
<evidence type="ECO:0000256" key="1">
    <source>
        <dbReference type="ARBA" id="ARBA00004370"/>
    </source>
</evidence>
<dbReference type="InterPro" id="IPR002326">
    <property type="entry name" value="Cyt_c1"/>
</dbReference>
<keyword evidence="4 8" id="KW-0479">Metal-binding</keyword>
<proteinExistence type="predicted"/>
<dbReference type="PANTHER" id="PTHR10266:SF3">
    <property type="entry name" value="CYTOCHROME C1, HEME PROTEIN, MITOCHONDRIAL"/>
    <property type="match status" value="1"/>
</dbReference>
<keyword evidence="2 8" id="KW-0349">Heme</keyword>